<accession>A0A0P1A9B9</accession>
<dbReference type="AlphaFoldDB" id="A0A0P1A9B9"/>
<dbReference type="RefSeq" id="XP_024573299.1">
    <property type="nucleotide sequence ID" value="XM_024722198.2"/>
</dbReference>
<evidence type="ECO:0000313" key="1">
    <source>
        <dbReference type="EMBL" id="CEG36930.1"/>
    </source>
</evidence>
<proteinExistence type="predicted"/>
<organism evidence="1 2">
    <name type="scientific">Plasmopara halstedii</name>
    <name type="common">Downy mildew of sunflower</name>
    <dbReference type="NCBI Taxonomy" id="4781"/>
    <lineage>
        <taxon>Eukaryota</taxon>
        <taxon>Sar</taxon>
        <taxon>Stramenopiles</taxon>
        <taxon>Oomycota</taxon>
        <taxon>Peronosporomycetes</taxon>
        <taxon>Peronosporales</taxon>
        <taxon>Peronosporaceae</taxon>
        <taxon>Plasmopara</taxon>
    </lineage>
</organism>
<reference evidence="2" key="1">
    <citation type="submission" date="2014-09" db="EMBL/GenBank/DDBJ databases">
        <authorList>
            <person name="Sharma Rahul"/>
            <person name="Thines Marco"/>
        </authorList>
    </citation>
    <scope>NUCLEOTIDE SEQUENCE [LARGE SCALE GENOMIC DNA]</scope>
</reference>
<keyword evidence="2" id="KW-1185">Reference proteome</keyword>
<dbReference type="Proteomes" id="UP000054928">
    <property type="component" value="Unassembled WGS sequence"/>
</dbReference>
<dbReference type="GeneID" id="36410030"/>
<dbReference type="EMBL" id="CCYD01000252">
    <property type="protein sequence ID" value="CEG36930.1"/>
    <property type="molecule type" value="Genomic_DNA"/>
</dbReference>
<evidence type="ECO:0000313" key="2">
    <source>
        <dbReference type="Proteomes" id="UP000054928"/>
    </source>
</evidence>
<sequence>MLYSQKEMLILLISFQIVKLLRLLIRNQFYKLFFYLSFQLHTHRLALQLLASGTQSLRTAEATYYQRRTVVQC</sequence>
<protein>
    <submittedName>
        <fullName evidence="1">Uncharacterized protein</fullName>
    </submittedName>
</protein>
<name>A0A0P1A9B9_PLAHL</name>